<evidence type="ECO:0000313" key="1">
    <source>
        <dbReference type="EMBL" id="AEI41398.1"/>
    </source>
</evidence>
<dbReference type="KEGG" id="pms:KNP414_02838"/>
<proteinExistence type="predicted"/>
<evidence type="ECO:0000313" key="2">
    <source>
        <dbReference type="Proteomes" id="UP000006620"/>
    </source>
</evidence>
<name>F8FCY1_PAEMK</name>
<dbReference type="Proteomes" id="UP000006620">
    <property type="component" value="Chromosome"/>
</dbReference>
<sequence>MRRRSFSYGEDWCCAAAGFSSKNKTSFFVKSSYFVGISH</sequence>
<accession>F8FCY1</accession>
<dbReference type="EMBL" id="CP002869">
    <property type="protein sequence ID" value="AEI41398.1"/>
    <property type="molecule type" value="Genomic_DNA"/>
</dbReference>
<dbReference type="HOGENOM" id="CLU_3313825_0_0_9"/>
<organism evidence="1 2">
    <name type="scientific">Paenibacillus mucilaginosus (strain KNP414)</name>
    <dbReference type="NCBI Taxonomy" id="1036673"/>
    <lineage>
        <taxon>Bacteria</taxon>
        <taxon>Bacillati</taxon>
        <taxon>Bacillota</taxon>
        <taxon>Bacilli</taxon>
        <taxon>Bacillales</taxon>
        <taxon>Paenibacillaceae</taxon>
        <taxon>Paenibacillus</taxon>
    </lineage>
</organism>
<gene>
    <name evidence="1" type="ordered locus">KNP414_02838</name>
</gene>
<protein>
    <submittedName>
        <fullName evidence="1">Uncharacterized protein</fullName>
    </submittedName>
</protein>
<dbReference type="AlphaFoldDB" id="F8FCY1"/>
<reference evidence="2" key="1">
    <citation type="submission" date="2011-06" db="EMBL/GenBank/DDBJ databases">
        <title>Complete genome sequence of Paenibacillus mucilaginosus KNP414.</title>
        <authorList>
            <person name="Wang J."/>
            <person name="Hu S."/>
            <person name="Hu X."/>
            <person name="Zhang B."/>
            <person name="Dong D."/>
            <person name="Zhang S."/>
            <person name="Zhao K."/>
            <person name="Wu D."/>
        </authorList>
    </citation>
    <scope>NUCLEOTIDE SEQUENCE [LARGE SCALE GENOMIC DNA]</scope>
    <source>
        <strain evidence="2">KNP414</strain>
    </source>
</reference>
<reference evidence="1 2" key="2">
    <citation type="journal article" date="2013" name="Genome Announc.">
        <title>Genome Sequence of Growth-Improving Paenibacillus mucilaginosus Strain KNP414.</title>
        <authorList>
            <person name="Lu J.J."/>
            <person name="Wang J.F."/>
            <person name="Hu X.F."/>
        </authorList>
    </citation>
    <scope>NUCLEOTIDE SEQUENCE [LARGE SCALE GENOMIC DNA]</scope>
    <source>
        <strain evidence="1 2">KNP414</strain>
    </source>
</reference>